<keyword evidence="4" id="KW-1185">Reference proteome</keyword>
<feature type="domain" description="S-layer protein C-terminal" evidence="2">
    <location>
        <begin position="67"/>
        <end position="110"/>
    </location>
</feature>
<dbReference type="RefSeq" id="WP_274259874.1">
    <property type="nucleotide sequence ID" value="NZ_CP117884.1"/>
</dbReference>
<dbReference type="EMBL" id="CP117884">
    <property type="protein sequence ID" value="WDF82431.1"/>
    <property type="molecule type" value="Genomic_DNA"/>
</dbReference>
<dbReference type="Proteomes" id="UP001220377">
    <property type="component" value="Chromosome"/>
</dbReference>
<keyword evidence="1" id="KW-0732">Signal</keyword>
<name>A0ABY7WTW5_9LACO</name>
<accession>A0ABY7WTW5</accession>
<feature type="chain" id="PRO_5046762338" evidence="1">
    <location>
        <begin position="37"/>
        <end position="192"/>
    </location>
</feature>
<evidence type="ECO:0000313" key="4">
    <source>
        <dbReference type="Proteomes" id="UP001220377"/>
    </source>
</evidence>
<gene>
    <name evidence="3" type="ORF">PQ472_11140</name>
</gene>
<dbReference type="Pfam" id="PF03217">
    <property type="entry name" value="SlpA"/>
    <property type="match status" value="2"/>
</dbReference>
<protein>
    <submittedName>
        <fullName evidence="3">SLAP domain-containing protein</fullName>
    </submittedName>
</protein>
<evidence type="ECO:0000256" key="1">
    <source>
        <dbReference type="SAM" id="SignalP"/>
    </source>
</evidence>
<evidence type="ECO:0000259" key="2">
    <source>
        <dbReference type="Pfam" id="PF03217"/>
    </source>
</evidence>
<dbReference type="InterPro" id="IPR024968">
    <property type="entry name" value="SlpA_C_lactobacillus"/>
</dbReference>
<reference evidence="3 4" key="1">
    <citation type="submission" date="2023-02" db="EMBL/GenBank/DDBJ databases">
        <title>Genome sequence of Lacticaseibacillus sp. KACC 23028.</title>
        <authorList>
            <person name="Kim S."/>
            <person name="Heo J."/>
            <person name="Kwon S.-W."/>
        </authorList>
    </citation>
    <scope>NUCLEOTIDE SEQUENCE [LARGE SCALE GENOMIC DNA]</scope>
    <source>
        <strain evidence="3 4">KACC 23028</strain>
    </source>
</reference>
<sequence length="192" mass="21193">MDKHFGTKWAKRLIVSALAALGMLVAVGVGSNGVNAATTPAANADQISFKAVLLNSDHGVITTIKPTDVINQSGVKVKTLKAMTDWKVNDRVEINQKPYYDLGGGQFIYALDVIPYATVIPFKMVCQVRYIPGYGIQVWNDQLKPVSQNGKSKRLKHGTNWKVFGLAFLKGHTYYSLGGNQFLDARYMVRIK</sequence>
<organism evidence="3 4">
    <name type="scientific">Lacticaseibacillus pabuli</name>
    <dbReference type="NCBI Taxonomy" id="3025672"/>
    <lineage>
        <taxon>Bacteria</taxon>
        <taxon>Bacillati</taxon>
        <taxon>Bacillota</taxon>
        <taxon>Bacilli</taxon>
        <taxon>Lactobacillales</taxon>
        <taxon>Lactobacillaceae</taxon>
        <taxon>Lacticaseibacillus</taxon>
    </lineage>
</organism>
<feature type="domain" description="S-layer protein C-terminal" evidence="2">
    <location>
        <begin position="150"/>
        <end position="184"/>
    </location>
</feature>
<evidence type="ECO:0000313" key="3">
    <source>
        <dbReference type="EMBL" id="WDF82431.1"/>
    </source>
</evidence>
<proteinExistence type="predicted"/>
<feature type="signal peptide" evidence="1">
    <location>
        <begin position="1"/>
        <end position="36"/>
    </location>
</feature>